<accession>A0AAU7F8T8</accession>
<dbReference type="GO" id="GO:0090529">
    <property type="term" value="P:cell septum assembly"/>
    <property type="evidence" value="ECO:0007669"/>
    <property type="project" value="InterPro"/>
</dbReference>
<name>A0AAU7F8T8_9NEIS</name>
<keyword evidence="1 5" id="KW-0132">Cell division</keyword>
<keyword evidence="2" id="KW-0472">Membrane</keyword>
<dbReference type="Gene3D" id="3.30.1400.10">
    <property type="entry name" value="ZipA, C-terminal FtsZ-binding domain"/>
    <property type="match status" value="1"/>
</dbReference>
<dbReference type="RefSeq" id="WP_348944604.1">
    <property type="nucleotide sequence ID" value="NZ_CP157355.1"/>
</dbReference>
<evidence type="ECO:0000256" key="1">
    <source>
        <dbReference type="RuleBase" id="RU003612"/>
    </source>
</evidence>
<evidence type="ECO:0000256" key="2">
    <source>
        <dbReference type="RuleBase" id="RU003613"/>
    </source>
</evidence>
<dbReference type="EMBL" id="CP157355">
    <property type="protein sequence ID" value="XBM00241.1"/>
    <property type="molecule type" value="Genomic_DNA"/>
</dbReference>
<protein>
    <recommendedName>
        <fullName evidence="1">Cell division protein ZipA</fullName>
    </recommendedName>
</protein>
<comment type="function">
    <text evidence="1">Essential cell division protein that stabilizes the FtsZ protofilaments by cross-linking them and that serves as a cytoplasmic membrane anchor for the Z ring. Also required for the recruitment to the septal ring of downstream cell division proteins.</text>
</comment>
<feature type="domain" description="ZipA C-terminal FtsZ-binding" evidence="4">
    <location>
        <begin position="287"/>
        <end position="406"/>
    </location>
</feature>
<comment type="subcellular location">
    <subcellularLocation>
        <location evidence="2">Cell inner membrane</location>
        <topology evidence="2">Single-pass type I membrane protein</topology>
    </subcellularLocation>
</comment>
<keyword evidence="2" id="KW-1003">Cell membrane</keyword>
<comment type="similarity">
    <text evidence="1">Belongs to the ZipA family.</text>
</comment>
<evidence type="ECO:0000256" key="3">
    <source>
        <dbReference type="SAM" id="MobiDB-lite"/>
    </source>
</evidence>
<dbReference type="GO" id="GO:0005886">
    <property type="term" value="C:plasma membrane"/>
    <property type="evidence" value="ECO:0007669"/>
    <property type="project" value="UniProtKB-SubCell"/>
</dbReference>
<organism evidence="5">
    <name type="scientific">Chitinibacter mangrovi</name>
    <dbReference type="NCBI Taxonomy" id="3153927"/>
    <lineage>
        <taxon>Bacteria</taxon>
        <taxon>Pseudomonadati</taxon>
        <taxon>Pseudomonadota</taxon>
        <taxon>Betaproteobacteria</taxon>
        <taxon>Neisseriales</taxon>
        <taxon>Chitinibacteraceae</taxon>
        <taxon>Chitinibacter</taxon>
    </lineage>
</organism>
<feature type="region of interest" description="Disordered" evidence="3">
    <location>
        <begin position="45"/>
        <end position="111"/>
    </location>
</feature>
<proteinExistence type="inferred from homology"/>
<gene>
    <name evidence="5" type="ORF">ABHF33_14460</name>
</gene>
<keyword evidence="1" id="KW-0131">Cell cycle</keyword>
<keyword evidence="2" id="KW-0812">Transmembrane</keyword>
<dbReference type="Pfam" id="PF04354">
    <property type="entry name" value="ZipA_C"/>
    <property type="match status" value="1"/>
</dbReference>
<sequence>MTDTQLGALIIAGAFVGAVFAYNQWQEYRYKKQANKAFANNRRNQDDVLINTPKNLVRKGDPQRLEPVLDTPALPQDEREAEPLQPPVLSEPEYDVPKYTPTPVRYDEDMPDDVPDLPPSYRPTYVSPAQSVEAPAAYTPEVAAPVSDFTAAPASAPVRSFDDAEEDVLVTSLIDPALDFIAEVHAGQAIAAADVPPFPATKRVQIIGLNQLDQWETVNSTSRNRYLELRVGMQLADRQGALTQESLNAFCMGVQQFADEHEAVVTFPQRSAKLAAARELDDFCASVDVLIGLNIPAGARPIPMEKVRLHAENAGMVRANDGTFQYRSDSGKTLFVLANQDQTPLMATSKGLTLLFDVPRVAGGIAVFDYLTEFAQSLSQALALELVDDNGKPLNAKSLANIRRQLAELYASMDDRGIAPGSVAALRLFA</sequence>
<dbReference type="InterPro" id="IPR036765">
    <property type="entry name" value="ZipA_FtsZ-bd_C_sf"/>
</dbReference>
<dbReference type="SUPFAM" id="SSF64383">
    <property type="entry name" value="Cell-division protein ZipA, C-terminal domain"/>
    <property type="match status" value="1"/>
</dbReference>
<evidence type="ECO:0000259" key="4">
    <source>
        <dbReference type="SMART" id="SM00771"/>
    </source>
</evidence>
<dbReference type="InterPro" id="IPR007449">
    <property type="entry name" value="ZipA_FtsZ-bd_C"/>
</dbReference>
<dbReference type="KEGG" id="cmav:ABHF33_14460"/>
<dbReference type="AlphaFoldDB" id="A0AAU7F8T8"/>
<evidence type="ECO:0000313" key="5">
    <source>
        <dbReference type="EMBL" id="XBM00241.1"/>
    </source>
</evidence>
<dbReference type="SMART" id="SM00771">
    <property type="entry name" value="ZipA_C"/>
    <property type="match status" value="1"/>
</dbReference>
<keyword evidence="2" id="KW-0997">Cell inner membrane</keyword>
<reference evidence="5" key="1">
    <citation type="submission" date="2024-05" db="EMBL/GenBank/DDBJ databases">
        <authorList>
            <person name="Yang L."/>
            <person name="Pan L."/>
        </authorList>
    </citation>
    <scope>NUCLEOTIDE SEQUENCE</scope>
    <source>
        <strain evidence="5">FCG-7</strain>
    </source>
</reference>